<dbReference type="GO" id="GO:0006203">
    <property type="term" value="P:dGTP catabolic process"/>
    <property type="evidence" value="ECO:0007669"/>
    <property type="project" value="TreeGrafter"/>
</dbReference>
<dbReference type="RefSeq" id="WP_011189835.1">
    <property type="nucleotide sequence ID" value="NC_006138.1"/>
</dbReference>
<dbReference type="Pfam" id="PF03819">
    <property type="entry name" value="MazG"/>
    <property type="match status" value="1"/>
</dbReference>
<sequence length="145" mass="16793">MSIKTKQTFTELLETIKQLLGEEGCPWDKKQTNESIIKYLKSESQELIDALEKKDYPNICEELGDVLYIVILISSINKKEGQFSLEDVFREVNAKLVRRHPHVFAGTSYETEEDLAKQWEKIKQQEKHDAKIQIAPTNNNKGNIK</sequence>
<proteinExistence type="predicted"/>
<dbReference type="SUPFAM" id="SSF101386">
    <property type="entry name" value="all-alpha NTP pyrophosphatases"/>
    <property type="match status" value="1"/>
</dbReference>
<dbReference type="AlphaFoldDB" id="Q6AK03"/>
<keyword evidence="3" id="KW-1185">Reference proteome</keyword>
<dbReference type="KEGG" id="dps:DP2594"/>
<accession>Q6AK03</accession>
<dbReference type="GO" id="GO:0046076">
    <property type="term" value="P:dTTP catabolic process"/>
    <property type="evidence" value="ECO:0007669"/>
    <property type="project" value="TreeGrafter"/>
</dbReference>
<dbReference type="InterPro" id="IPR011551">
    <property type="entry name" value="NTP_PyrPHydrolase_MazG"/>
</dbReference>
<dbReference type="GO" id="GO:0046081">
    <property type="term" value="P:dUTP catabolic process"/>
    <property type="evidence" value="ECO:0007669"/>
    <property type="project" value="TreeGrafter"/>
</dbReference>
<dbReference type="GO" id="GO:0046061">
    <property type="term" value="P:dATP catabolic process"/>
    <property type="evidence" value="ECO:0007669"/>
    <property type="project" value="TreeGrafter"/>
</dbReference>
<dbReference type="OrthoDB" id="9808939at2"/>
<dbReference type="Proteomes" id="UP000000602">
    <property type="component" value="Chromosome"/>
</dbReference>
<dbReference type="PANTHER" id="PTHR30522">
    <property type="entry name" value="NUCLEOSIDE TRIPHOSPHATE PYROPHOSPHOHYDROLASE"/>
    <property type="match status" value="1"/>
</dbReference>
<dbReference type="HOGENOM" id="CLU_038356_4_1_7"/>
<dbReference type="InterPro" id="IPR004518">
    <property type="entry name" value="MazG-like_dom"/>
</dbReference>
<feature type="domain" description="NTP pyrophosphohydrolase MazG-like" evidence="1">
    <location>
        <begin position="31"/>
        <end position="104"/>
    </location>
</feature>
<dbReference type="PANTHER" id="PTHR30522:SF0">
    <property type="entry name" value="NUCLEOSIDE TRIPHOSPHATE PYROPHOSPHOHYDROLASE"/>
    <property type="match status" value="1"/>
</dbReference>
<protein>
    <recommendedName>
        <fullName evidence="1">NTP pyrophosphohydrolase MazG-like domain-containing protein</fullName>
    </recommendedName>
</protein>
<dbReference type="GO" id="GO:0046047">
    <property type="term" value="P:TTP catabolic process"/>
    <property type="evidence" value="ECO:0007669"/>
    <property type="project" value="TreeGrafter"/>
</dbReference>
<dbReference type="GO" id="GO:0046052">
    <property type="term" value="P:UTP catabolic process"/>
    <property type="evidence" value="ECO:0007669"/>
    <property type="project" value="TreeGrafter"/>
</dbReference>
<dbReference type="FunFam" id="1.10.287.1080:FF:000001">
    <property type="entry name" value="Nucleoside triphosphate pyrophosphohydrolase"/>
    <property type="match status" value="1"/>
</dbReference>
<dbReference type="GO" id="GO:0006950">
    <property type="term" value="P:response to stress"/>
    <property type="evidence" value="ECO:0007669"/>
    <property type="project" value="UniProtKB-ARBA"/>
</dbReference>
<dbReference type="InterPro" id="IPR048015">
    <property type="entry name" value="NTP-PPase_MazG-like_N"/>
</dbReference>
<dbReference type="eggNOG" id="COG3956">
    <property type="taxonomic scope" value="Bacteria"/>
</dbReference>
<dbReference type="GO" id="GO:0047429">
    <property type="term" value="F:nucleoside triphosphate diphosphatase activity"/>
    <property type="evidence" value="ECO:0007669"/>
    <property type="project" value="TreeGrafter"/>
</dbReference>
<dbReference type="Gene3D" id="1.10.287.1080">
    <property type="entry name" value="MazG-like"/>
    <property type="match status" value="1"/>
</dbReference>
<organism evidence="2 3">
    <name type="scientific">Desulfotalea psychrophila (strain LSv54 / DSM 12343)</name>
    <dbReference type="NCBI Taxonomy" id="177439"/>
    <lineage>
        <taxon>Bacteria</taxon>
        <taxon>Pseudomonadati</taxon>
        <taxon>Thermodesulfobacteriota</taxon>
        <taxon>Desulfobulbia</taxon>
        <taxon>Desulfobulbales</taxon>
        <taxon>Desulfocapsaceae</taxon>
        <taxon>Desulfotalea</taxon>
    </lineage>
</organism>
<evidence type="ECO:0000313" key="2">
    <source>
        <dbReference type="EMBL" id="CAG37323.1"/>
    </source>
</evidence>
<gene>
    <name evidence="2" type="ordered locus">DP2594</name>
</gene>
<reference evidence="3" key="1">
    <citation type="journal article" date="2004" name="Environ. Microbiol.">
        <title>The genome of Desulfotalea psychrophila, a sulfate-reducing bacterium from permanently cold Arctic sediments.</title>
        <authorList>
            <person name="Rabus R."/>
            <person name="Ruepp A."/>
            <person name="Frickey T."/>
            <person name="Rattei T."/>
            <person name="Fartmann B."/>
            <person name="Stark M."/>
            <person name="Bauer M."/>
            <person name="Zibat A."/>
            <person name="Lombardot T."/>
            <person name="Becker I."/>
            <person name="Amann J."/>
            <person name="Gellner K."/>
            <person name="Teeling H."/>
            <person name="Leuschner W.D."/>
            <person name="Gloeckner F.-O."/>
            <person name="Lupas A.N."/>
            <person name="Amann R."/>
            <person name="Klenk H.-P."/>
        </authorList>
    </citation>
    <scope>NUCLEOTIDE SEQUENCE [LARGE SCALE GENOMIC DNA]</scope>
    <source>
        <strain evidence="3">DSM 12343 / LSv54</strain>
    </source>
</reference>
<dbReference type="EMBL" id="CR522870">
    <property type="protein sequence ID" value="CAG37323.1"/>
    <property type="molecule type" value="Genomic_DNA"/>
</dbReference>
<dbReference type="CDD" id="cd11528">
    <property type="entry name" value="NTP-PPase_MazG_Nterm"/>
    <property type="match status" value="1"/>
</dbReference>
<evidence type="ECO:0000313" key="3">
    <source>
        <dbReference type="Proteomes" id="UP000000602"/>
    </source>
</evidence>
<name>Q6AK03_DESPS</name>
<dbReference type="STRING" id="177439.DP2594"/>
<evidence type="ECO:0000259" key="1">
    <source>
        <dbReference type="Pfam" id="PF03819"/>
    </source>
</evidence>